<dbReference type="AlphaFoldDB" id="A0A385SNG4"/>
<keyword evidence="2" id="KW-1185">Reference proteome</keyword>
<name>A0A385SNG4_9BACT</name>
<organism evidence="1 2">
    <name type="scientific">Chryseolinea soli</name>
    <dbReference type="NCBI Taxonomy" id="2321403"/>
    <lineage>
        <taxon>Bacteria</taxon>
        <taxon>Pseudomonadati</taxon>
        <taxon>Bacteroidota</taxon>
        <taxon>Cytophagia</taxon>
        <taxon>Cytophagales</taxon>
        <taxon>Fulvivirgaceae</taxon>
        <taxon>Chryseolinea</taxon>
    </lineage>
</organism>
<proteinExistence type="predicted"/>
<reference evidence="2" key="1">
    <citation type="submission" date="2018-09" db="EMBL/GenBank/DDBJ databases">
        <title>Chryseolinea sp. KIS68-18 isolated from soil.</title>
        <authorList>
            <person name="Weon H.-Y."/>
            <person name="Kwon S.-W."/>
            <person name="Lee S.A."/>
        </authorList>
    </citation>
    <scope>NUCLEOTIDE SEQUENCE [LARGE SCALE GENOMIC DNA]</scope>
    <source>
        <strain evidence="2">KIS68-18</strain>
    </source>
</reference>
<dbReference type="KEGG" id="chk:D4L85_18940"/>
<accession>A0A385SNG4</accession>
<sequence length="370" mass="40784">MSADAGYDLEGDNWVFATAPDGELLGVASYTPEVVVHFTSKRKLETINITFFKHWGSLVGATNETYTSFTTYAGIPVGTGLTLKASPRIPGGVAYANFAIVNFNDGAIQFANGYPCGASGSELNGVFEGKVSFYGGAPSDFLLSGYRSKVPVYNWAKGVKAGDQIYRNFATDFIPFPHQVALNFEGRNHAIIEGVDTDNNKVITLLDTDVPGSLGRPGDHPVIGYLDGFDSYEMTVTNTKANGMVIYNRGGTFNPSFSIPTFTFSIDKSDMQDYAFNFSENYSYYNAIWEYDEVPEYTWWSVNAPSGTTVKGLTVPDEIAVRYPKIKMSNFKYSLVRFTKAVSGRPYLETVPGMTGDKSQTWESYTYQPY</sequence>
<protein>
    <submittedName>
        <fullName evidence="1">Uncharacterized protein</fullName>
    </submittedName>
</protein>
<evidence type="ECO:0000313" key="1">
    <source>
        <dbReference type="EMBL" id="AYB32524.1"/>
    </source>
</evidence>
<dbReference type="OrthoDB" id="1156820at2"/>
<evidence type="ECO:0000313" key="2">
    <source>
        <dbReference type="Proteomes" id="UP000266183"/>
    </source>
</evidence>
<dbReference type="RefSeq" id="WP_119755777.1">
    <property type="nucleotide sequence ID" value="NZ_CP032382.1"/>
</dbReference>
<dbReference type="Proteomes" id="UP000266183">
    <property type="component" value="Chromosome"/>
</dbReference>
<gene>
    <name evidence="1" type="ORF">D4L85_18940</name>
</gene>
<dbReference type="EMBL" id="CP032382">
    <property type="protein sequence ID" value="AYB32524.1"/>
    <property type="molecule type" value="Genomic_DNA"/>
</dbReference>